<comment type="caution">
    <text evidence="1">The sequence shown here is derived from an EMBL/GenBank/DDBJ whole genome shotgun (WGS) entry which is preliminary data.</text>
</comment>
<evidence type="ECO:0000313" key="1">
    <source>
        <dbReference type="EMBL" id="MBB3927500.1"/>
    </source>
</evidence>
<dbReference type="AlphaFoldDB" id="A0A7W6BI90"/>
<keyword evidence="1" id="KW-0808">Transferase</keyword>
<reference evidence="1 2" key="1">
    <citation type="submission" date="2020-08" db="EMBL/GenBank/DDBJ databases">
        <title>Genomic Encyclopedia of Type Strains, Phase IV (KMG-IV): sequencing the most valuable type-strain genomes for metagenomic binning, comparative biology and taxonomic classification.</title>
        <authorList>
            <person name="Goeker M."/>
        </authorList>
    </citation>
    <scope>NUCLEOTIDE SEQUENCE [LARGE SCALE GENOMIC DNA]</scope>
    <source>
        <strain evidence="1 2">DSM 26189</strain>
    </source>
</reference>
<dbReference type="NCBIfam" id="TIGR04352">
    <property type="entry name" value="HprK_rel_A"/>
    <property type="match status" value="1"/>
</dbReference>
<evidence type="ECO:0000313" key="2">
    <source>
        <dbReference type="Proteomes" id="UP000571950"/>
    </source>
</evidence>
<sequence length="301" mass="32739">MRPRAGEGAVMRHHLLLAIGPARFRIGSAWRGPIDALRRLYAAYPQSSQDDAVADFTVRLEPAGIGRRWWRPSVRIAGDHHLPDAVPMALRHGLLAAEMGMNLQMALGWRRHLLIHASSVEKDGKVLVMAGESGSGKSTLAALLGERGWRLMGDEFALLDFATGAIHPFPRLVSLKNQAIDVMRREVDDAARFGPLMAATPKGDIAHLIPAAEAVSRMSEAAPPALLLFPRYGHAPDIRAVGEGEAFMHLTQASTNYVACGEAAFTALHRFVTTVPSIALDFSSGDEADRMIGRLWREYAG</sequence>
<keyword evidence="1" id="KW-0418">Kinase</keyword>
<accession>A0A7W6BI90</accession>
<protein>
    <submittedName>
        <fullName evidence="1">HprK-related kinase A</fullName>
    </submittedName>
</protein>
<dbReference type="EMBL" id="JACIDT010000012">
    <property type="protein sequence ID" value="MBB3927500.1"/>
    <property type="molecule type" value="Genomic_DNA"/>
</dbReference>
<dbReference type="SUPFAM" id="SSF53795">
    <property type="entry name" value="PEP carboxykinase-like"/>
    <property type="match status" value="1"/>
</dbReference>
<dbReference type="GO" id="GO:0016301">
    <property type="term" value="F:kinase activity"/>
    <property type="evidence" value="ECO:0007669"/>
    <property type="project" value="UniProtKB-KW"/>
</dbReference>
<name>A0A7W6BI90_9SPHN</name>
<dbReference type="InterPro" id="IPR027417">
    <property type="entry name" value="P-loop_NTPase"/>
</dbReference>
<proteinExistence type="predicted"/>
<organism evidence="1 2">
    <name type="scientific">Sphingobium jiangsuense</name>
    <dbReference type="NCBI Taxonomy" id="870476"/>
    <lineage>
        <taxon>Bacteria</taxon>
        <taxon>Pseudomonadati</taxon>
        <taxon>Pseudomonadota</taxon>
        <taxon>Alphaproteobacteria</taxon>
        <taxon>Sphingomonadales</taxon>
        <taxon>Sphingomonadaceae</taxon>
        <taxon>Sphingobium</taxon>
    </lineage>
</organism>
<dbReference type="Proteomes" id="UP000571950">
    <property type="component" value="Unassembled WGS sequence"/>
</dbReference>
<keyword evidence="2" id="KW-1185">Reference proteome</keyword>
<dbReference type="InterPro" id="IPR025662">
    <property type="entry name" value="Sigma_54_int_dom_ATP-bd_1"/>
</dbReference>
<gene>
    <name evidence="1" type="ORF">GGR43_003231</name>
</gene>
<dbReference type="InterPro" id="IPR027600">
    <property type="entry name" value="HprK-rel_A"/>
</dbReference>
<dbReference type="PROSITE" id="PS00675">
    <property type="entry name" value="SIGMA54_INTERACT_1"/>
    <property type="match status" value="1"/>
</dbReference>
<dbReference type="Gene3D" id="3.40.50.300">
    <property type="entry name" value="P-loop containing nucleotide triphosphate hydrolases"/>
    <property type="match status" value="1"/>
</dbReference>